<name>A0ABS7BGK0_9ACTN</name>
<feature type="transmembrane region" description="Helical" evidence="1">
    <location>
        <begin position="226"/>
        <end position="243"/>
    </location>
</feature>
<dbReference type="InterPro" id="IPR050879">
    <property type="entry name" value="Acyltransferase_3"/>
</dbReference>
<keyword evidence="1" id="KW-0472">Membrane</keyword>
<feature type="transmembrane region" description="Helical" evidence="1">
    <location>
        <begin position="255"/>
        <end position="276"/>
    </location>
</feature>
<evidence type="ECO:0000313" key="3">
    <source>
        <dbReference type="EMBL" id="MBW6440001.1"/>
    </source>
</evidence>
<gene>
    <name evidence="3" type="ORF">KZ829_40370</name>
</gene>
<feature type="transmembrane region" description="Helical" evidence="1">
    <location>
        <begin position="198"/>
        <end position="214"/>
    </location>
</feature>
<evidence type="ECO:0000259" key="2">
    <source>
        <dbReference type="Pfam" id="PF01757"/>
    </source>
</evidence>
<feature type="transmembrane region" description="Helical" evidence="1">
    <location>
        <begin position="48"/>
        <end position="68"/>
    </location>
</feature>
<dbReference type="Proteomes" id="UP001519863">
    <property type="component" value="Unassembled WGS sequence"/>
</dbReference>
<comment type="caution">
    <text evidence="3">The sequence shown here is derived from an EMBL/GenBank/DDBJ whole genome shotgun (WGS) entry which is preliminary data.</text>
</comment>
<feature type="transmembrane region" description="Helical" evidence="1">
    <location>
        <begin position="296"/>
        <end position="318"/>
    </location>
</feature>
<feature type="transmembrane region" description="Helical" evidence="1">
    <location>
        <begin position="165"/>
        <end position="186"/>
    </location>
</feature>
<feature type="transmembrane region" description="Helical" evidence="1">
    <location>
        <begin position="21"/>
        <end position="42"/>
    </location>
</feature>
<dbReference type="GO" id="GO:0016746">
    <property type="term" value="F:acyltransferase activity"/>
    <property type="evidence" value="ECO:0007669"/>
    <property type="project" value="UniProtKB-KW"/>
</dbReference>
<keyword evidence="3" id="KW-0808">Transferase</keyword>
<dbReference type="RefSeq" id="WP_220149123.1">
    <property type="nucleotide sequence ID" value="NZ_JAHXZI010000035.1"/>
</dbReference>
<proteinExistence type="predicted"/>
<feature type="domain" description="Acyltransferase 3" evidence="2">
    <location>
        <begin position="15"/>
        <end position="336"/>
    </location>
</feature>
<accession>A0ABS7BGK0</accession>
<dbReference type="InterPro" id="IPR002656">
    <property type="entry name" value="Acyl_transf_3_dom"/>
</dbReference>
<keyword evidence="1" id="KW-0812">Transmembrane</keyword>
<evidence type="ECO:0000256" key="1">
    <source>
        <dbReference type="SAM" id="Phobius"/>
    </source>
</evidence>
<feature type="transmembrane region" description="Helical" evidence="1">
    <location>
        <begin position="89"/>
        <end position="116"/>
    </location>
</feature>
<keyword evidence="3" id="KW-0012">Acyltransferase</keyword>
<feature type="transmembrane region" description="Helical" evidence="1">
    <location>
        <begin position="136"/>
        <end position="153"/>
    </location>
</feature>
<evidence type="ECO:0000313" key="4">
    <source>
        <dbReference type="Proteomes" id="UP001519863"/>
    </source>
</evidence>
<dbReference type="EMBL" id="JAHXZI010000035">
    <property type="protein sequence ID" value="MBW6440001.1"/>
    <property type="molecule type" value="Genomic_DNA"/>
</dbReference>
<organism evidence="3 4">
    <name type="scientific">Actinoplanes hulinensis</name>
    <dbReference type="NCBI Taxonomy" id="1144547"/>
    <lineage>
        <taxon>Bacteria</taxon>
        <taxon>Bacillati</taxon>
        <taxon>Actinomycetota</taxon>
        <taxon>Actinomycetes</taxon>
        <taxon>Micromonosporales</taxon>
        <taxon>Micromonosporaceae</taxon>
        <taxon>Actinoplanes</taxon>
    </lineage>
</organism>
<protein>
    <submittedName>
        <fullName evidence="3">Acyltransferase</fullName>
    </submittedName>
</protein>
<dbReference type="PANTHER" id="PTHR23028">
    <property type="entry name" value="ACETYLTRANSFERASE"/>
    <property type="match status" value="1"/>
</dbReference>
<dbReference type="PANTHER" id="PTHR23028:SF53">
    <property type="entry name" value="ACYL_TRANSF_3 DOMAIN-CONTAINING PROTEIN"/>
    <property type="match status" value="1"/>
</dbReference>
<keyword evidence="4" id="KW-1185">Reference proteome</keyword>
<dbReference type="Pfam" id="PF01757">
    <property type="entry name" value="Acyl_transf_3"/>
    <property type="match status" value="1"/>
</dbReference>
<sequence length="390" mass="42862">MTTPASAAPPSRLDSLTSLRFFAAAAVVIVHLQAAFDLPYIIEEVASLGYVGVTFFFVLSGFVLTWTAKPGDAARLFYSRRFARIWPAHVAVIALAVPVIYLAGKKIVWGALPFVLTLTQLWIPSKEWRNAFNPPAWSLAAEVFFYALFPFLIRVARWQQQRLRCLAVTTVAMMAISALAVVSLAPDVAWGYLLVTNPLYRLGEFILGMLLAIAMRRGWRASWPTWLAAAGCVFPYLALLMFAPHDSMGNVPRFLTNLALLPFFLAIIAAAATADIKGRRTLLRKRSLVILGDRSFALYLIHWQLILVLEAGVAGRTLNPTASLALAIGLLAASVGAAHLLYVAVERPAERRLRSFLTRRLAKPRSIDEGWLDSQGAGNVVMVSNSRSLV</sequence>
<feature type="transmembrane region" description="Helical" evidence="1">
    <location>
        <begin position="324"/>
        <end position="345"/>
    </location>
</feature>
<keyword evidence="1" id="KW-1133">Transmembrane helix</keyword>
<reference evidence="3 4" key="1">
    <citation type="journal article" date="2013" name="Antonie Van Leeuwenhoek">
        <title>Actinoplanes hulinensis sp. nov., a novel actinomycete isolated from soybean root (Glycine max (L.) Merr).</title>
        <authorList>
            <person name="Shen Y."/>
            <person name="Liu C."/>
            <person name="Wang X."/>
            <person name="Zhao J."/>
            <person name="Jia F."/>
            <person name="Zhang Y."/>
            <person name="Wang L."/>
            <person name="Yang D."/>
            <person name="Xiang W."/>
        </authorList>
    </citation>
    <scope>NUCLEOTIDE SEQUENCE [LARGE SCALE GENOMIC DNA]</scope>
    <source>
        <strain evidence="3 4">NEAU-M9</strain>
    </source>
</reference>